<name>A0A2S4W849_9BASI</name>
<feature type="compositionally biased region" description="Basic and acidic residues" evidence="1">
    <location>
        <begin position="675"/>
        <end position="687"/>
    </location>
</feature>
<dbReference type="EMBL" id="PKSL01000001">
    <property type="protein sequence ID" value="POW17926.1"/>
    <property type="molecule type" value="Genomic_DNA"/>
</dbReference>
<dbReference type="VEuPathDB" id="FungiDB:PSHT_14330"/>
<sequence length="693" mass="75514">WHTDVESATPGSSPRCTPAKGVQPLKPCERWTPIRGDLGPRRAGVAQTTQLGNVPPTRRYSARLDAIDQPKGEYHHGSSSPSPLGPCFTIELKLPFPTESFPIRVSNNISDEVSAHLKHFIRTLTPVDIHHLAMEGHGGSDSWASMRDKYQPQTHPHPSDHSIHSSTSNSSLPQFHSGDGGTYNYHHGRQSFPGEQLHNSSPSYYQPNQPGTGHTMGSPAVDGNPPGIGPQGVGGHTYSNSTPVGPLGHNGSGHTIGSQGDGNQPGGGGPTTVPQGRRGNPYNIKFPNQPPQSPHTYPCHERANELISYAIGTTPVGPLGRNSSTDSGGIGPICSPRIGTGGASPSLYRHKGRQLFSDDFSSSCEFDRQSTSSGGYQSRDSQHSRDLDTPPASLRPETATWIWENFKALRDCVGKPEEMVKMAQPLFNIPENERWPASVVMQLCWLGSFADIPQVALEKAAALKGQPFTSLTTFITTTVRRVLLSPELDSFSRQSSLKNAGGKTPYSLVKDAIDAQSTGWLETHLSVKWREVGELDEKVKQAIIKRLKSDKNVLATIIKSGLANPNGVPRLRKLVSEVYGQMHSRYKDVKPRKIAGDKEITSAARARLAYLRLLIHLNQLEHERVKGTKNPAPPHFWTAIEEDLALRLWQKTSQPIKPLTEEEIATKIAKLNGHTNEDKGGDDKSDDGSDPMV</sequence>
<evidence type="ECO:0000256" key="1">
    <source>
        <dbReference type="SAM" id="MobiDB-lite"/>
    </source>
</evidence>
<feature type="region of interest" description="Disordered" evidence="1">
    <location>
        <begin position="364"/>
        <end position="393"/>
    </location>
</feature>
<feature type="non-terminal residue" evidence="2">
    <location>
        <position position="693"/>
    </location>
</feature>
<reference evidence="2" key="1">
    <citation type="submission" date="2017-12" db="EMBL/GenBank/DDBJ databases">
        <title>Gene loss provides genomic basis for host adaptation in cereal stripe rust fungi.</title>
        <authorList>
            <person name="Xia C."/>
        </authorList>
    </citation>
    <scope>NUCLEOTIDE SEQUENCE [LARGE SCALE GENOMIC DNA]</scope>
    <source>
        <strain evidence="2">93-210</strain>
    </source>
</reference>
<feature type="region of interest" description="Disordered" evidence="1">
    <location>
        <begin position="667"/>
        <end position="693"/>
    </location>
</feature>
<accession>A0A2S4W849</accession>
<feature type="region of interest" description="Disordered" evidence="1">
    <location>
        <begin position="138"/>
        <end position="295"/>
    </location>
</feature>
<feature type="compositionally biased region" description="Gly residues" evidence="1">
    <location>
        <begin position="259"/>
        <end position="270"/>
    </location>
</feature>
<dbReference type="Proteomes" id="UP000239156">
    <property type="component" value="Unassembled WGS sequence"/>
</dbReference>
<gene>
    <name evidence="2" type="ORF">PSTT_00116</name>
</gene>
<protein>
    <submittedName>
        <fullName evidence="2">Uncharacterized protein</fullName>
    </submittedName>
</protein>
<comment type="caution">
    <text evidence="2">The sequence shown here is derived from an EMBL/GenBank/DDBJ whole genome shotgun (WGS) entry which is preliminary data.</text>
</comment>
<dbReference type="AlphaFoldDB" id="A0A2S4W849"/>
<evidence type="ECO:0000313" key="3">
    <source>
        <dbReference type="Proteomes" id="UP000239156"/>
    </source>
</evidence>
<feature type="region of interest" description="Disordered" evidence="1">
    <location>
        <begin position="318"/>
        <end position="337"/>
    </location>
</feature>
<feature type="compositionally biased region" description="Polar residues" evidence="1">
    <location>
        <begin position="369"/>
        <end position="379"/>
    </location>
</feature>
<feature type="region of interest" description="Disordered" evidence="1">
    <location>
        <begin position="1"/>
        <end position="59"/>
    </location>
</feature>
<dbReference type="VEuPathDB" id="FungiDB:PSTT_00116"/>
<evidence type="ECO:0000313" key="2">
    <source>
        <dbReference type="EMBL" id="POW17926.1"/>
    </source>
</evidence>
<feature type="compositionally biased region" description="Low complexity" evidence="1">
    <location>
        <begin position="164"/>
        <end position="173"/>
    </location>
</feature>
<organism evidence="2 3">
    <name type="scientific">Puccinia striiformis</name>
    <dbReference type="NCBI Taxonomy" id="27350"/>
    <lineage>
        <taxon>Eukaryota</taxon>
        <taxon>Fungi</taxon>
        <taxon>Dikarya</taxon>
        <taxon>Basidiomycota</taxon>
        <taxon>Pucciniomycotina</taxon>
        <taxon>Pucciniomycetes</taxon>
        <taxon>Pucciniales</taxon>
        <taxon>Pucciniaceae</taxon>
        <taxon>Puccinia</taxon>
    </lineage>
</organism>
<keyword evidence="3" id="KW-1185">Reference proteome</keyword>
<feature type="compositionally biased region" description="Polar residues" evidence="1">
    <location>
        <begin position="197"/>
        <end position="212"/>
    </location>
</feature>
<feature type="non-terminal residue" evidence="2">
    <location>
        <position position="1"/>
    </location>
</feature>
<proteinExistence type="predicted"/>